<dbReference type="InterPro" id="IPR029055">
    <property type="entry name" value="Ntn_hydrolases_N"/>
</dbReference>
<evidence type="ECO:0000256" key="2">
    <source>
        <dbReference type="ARBA" id="ARBA00022729"/>
    </source>
</evidence>
<evidence type="ECO:0000256" key="6">
    <source>
        <dbReference type="PIRSR" id="PIRSR001227-2"/>
    </source>
</evidence>
<dbReference type="PANTHER" id="PTHR34218:SF3">
    <property type="entry name" value="ACYL-HOMOSERINE LACTONE ACYLASE PVDQ"/>
    <property type="match status" value="1"/>
</dbReference>
<dbReference type="Pfam" id="PF01804">
    <property type="entry name" value="Penicil_amidase"/>
    <property type="match status" value="1"/>
</dbReference>
<keyword evidence="2" id="KW-0732">Signal</keyword>
<dbReference type="Proteomes" id="UP000638353">
    <property type="component" value="Unassembled WGS sequence"/>
</dbReference>
<dbReference type="GO" id="GO:0046872">
    <property type="term" value="F:metal ion binding"/>
    <property type="evidence" value="ECO:0007669"/>
    <property type="project" value="UniProtKB-KW"/>
</dbReference>
<evidence type="ECO:0000256" key="3">
    <source>
        <dbReference type="ARBA" id="ARBA00022801"/>
    </source>
</evidence>
<dbReference type="Gene3D" id="1.10.439.10">
    <property type="entry name" value="Penicillin Amidohydrolase, domain 1"/>
    <property type="match status" value="1"/>
</dbReference>
<accession>A0A918X4Z2</accession>
<dbReference type="InterPro" id="IPR043146">
    <property type="entry name" value="Penicillin_amidase_N_B-knob"/>
</dbReference>
<dbReference type="InterPro" id="IPR002692">
    <property type="entry name" value="S45"/>
</dbReference>
<organism evidence="7 8">
    <name type="scientific">Streptomyces finlayi</name>
    <dbReference type="NCBI Taxonomy" id="67296"/>
    <lineage>
        <taxon>Bacteria</taxon>
        <taxon>Bacillati</taxon>
        <taxon>Actinomycetota</taxon>
        <taxon>Actinomycetes</taxon>
        <taxon>Kitasatosporales</taxon>
        <taxon>Streptomycetaceae</taxon>
        <taxon>Streptomyces</taxon>
    </lineage>
</organism>
<evidence type="ECO:0000313" key="7">
    <source>
        <dbReference type="EMBL" id="GHD12382.1"/>
    </source>
</evidence>
<reference evidence="7" key="2">
    <citation type="submission" date="2020-09" db="EMBL/GenBank/DDBJ databases">
        <authorList>
            <person name="Sun Q."/>
            <person name="Ohkuma M."/>
        </authorList>
    </citation>
    <scope>NUCLEOTIDE SEQUENCE</scope>
    <source>
        <strain evidence="7">JCM 4637</strain>
    </source>
</reference>
<dbReference type="SUPFAM" id="SSF56235">
    <property type="entry name" value="N-terminal nucleophile aminohydrolases (Ntn hydrolases)"/>
    <property type="match status" value="1"/>
</dbReference>
<evidence type="ECO:0000256" key="1">
    <source>
        <dbReference type="ARBA" id="ARBA00006586"/>
    </source>
</evidence>
<feature type="binding site" evidence="6">
    <location>
        <position position="293"/>
    </location>
    <ligand>
        <name>Ca(2+)</name>
        <dbReference type="ChEBI" id="CHEBI:29108"/>
    </ligand>
</feature>
<reference evidence="7" key="1">
    <citation type="journal article" date="2014" name="Int. J. Syst. Evol. Microbiol.">
        <title>Complete genome sequence of Corynebacterium casei LMG S-19264T (=DSM 44701T), isolated from a smear-ripened cheese.</title>
        <authorList>
            <consortium name="US DOE Joint Genome Institute (JGI-PGF)"/>
            <person name="Walter F."/>
            <person name="Albersmeier A."/>
            <person name="Kalinowski J."/>
            <person name="Ruckert C."/>
        </authorList>
    </citation>
    <scope>NUCLEOTIDE SEQUENCE</scope>
    <source>
        <strain evidence="7">JCM 4637</strain>
    </source>
</reference>
<dbReference type="Gene3D" id="2.30.120.10">
    <property type="match status" value="1"/>
</dbReference>
<name>A0A918X4Z2_9ACTN</name>
<dbReference type="PANTHER" id="PTHR34218">
    <property type="entry name" value="PEPTIDASE S45 PENICILLIN AMIDASE"/>
    <property type="match status" value="1"/>
</dbReference>
<comment type="cofactor">
    <cofactor evidence="6">
        <name>Ca(2+)</name>
        <dbReference type="ChEBI" id="CHEBI:29108"/>
    </cofactor>
    <text evidence="6">Binds 1 Ca(2+) ion per dimer.</text>
</comment>
<evidence type="ECO:0000256" key="5">
    <source>
        <dbReference type="PIRSR" id="PIRSR001227-1"/>
    </source>
</evidence>
<feature type="binding site" evidence="6">
    <location>
        <position position="140"/>
    </location>
    <ligand>
        <name>Ca(2+)</name>
        <dbReference type="ChEBI" id="CHEBI:29108"/>
    </ligand>
</feature>
<dbReference type="PIRSF" id="PIRSF001227">
    <property type="entry name" value="Pen_acylase"/>
    <property type="match status" value="1"/>
</dbReference>
<dbReference type="InterPro" id="IPR043147">
    <property type="entry name" value="Penicillin_amidase_A-knob"/>
</dbReference>
<feature type="binding site" evidence="6">
    <location>
        <position position="290"/>
    </location>
    <ligand>
        <name>Ca(2+)</name>
        <dbReference type="ChEBI" id="CHEBI:29108"/>
    </ligand>
</feature>
<evidence type="ECO:0000313" key="8">
    <source>
        <dbReference type="Proteomes" id="UP000638353"/>
    </source>
</evidence>
<dbReference type="EMBL" id="BMVC01000018">
    <property type="protein sequence ID" value="GHD12382.1"/>
    <property type="molecule type" value="Genomic_DNA"/>
</dbReference>
<keyword evidence="4" id="KW-0865">Zymogen</keyword>
<keyword evidence="6" id="KW-0479">Metal-binding</keyword>
<dbReference type="GO" id="GO:0016811">
    <property type="term" value="F:hydrolase activity, acting on carbon-nitrogen (but not peptide) bonds, in linear amides"/>
    <property type="evidence" value="ECO:0007669"/>
    <property type="project" value="InterPro"/>
</dbReference>
<comment type="similarity">
    <text evidence="1">Belongs to the peptidase S45 family.</text>
</comment>
<evidence type="ECO:0000256" key="4">
    <source>
        <dbReference type="ARBA" id="ARBA00023145"/>
    </source>
</evidence>
<dbReference type="InterPro" id="IPR014395">
    <property type="entry name" value="Pen/GL7ACA/AHL_acylase"/>
</dbReference>
<comment type="caution">
    <text evidence="7">The sequence shown here is derived from an EMBL/GenBank/DDBJ whole genome shotgun (WGS) entry which is preliminary data.</text>
</comment>
<dbReference type="InterPro" id="IPR023343">
    <property type="entry name" value="Penicillin_amidase_dom1"/>
</dbReference>
<dbReference type="CDD" id="cd03747">
    <property type="entry name" value="Ntn_PGA_like"/>
    <property type="match status" value="1"/>
</dbReference>
<keyword evidence="3" id="KW-0378">Hydrolase</keyword>
<feature type="active site" description="Nucleophile" evidence="5">
    <location>
        <position position="217"/>
    </location>
</feature>
<proteinExistence type="inferred from homology"/>
<sequence length="749" mass="82477">MTIDKWGVPHISASNTGDLFQAQGFNAARDRLFQMDTWRRKGLGELSEVLGKNYMEQDRASRLFLYRGDMEKEWASYGPQAKEVATRFAAGVNAYVDWLDKNPASVPEEFRKLGYKPARWKPQDLVRIRTHGLVSNITKEVTRAKLMCLGGPEASKYLSKLEPKHKPEVPDGLDLCSLPDDVLDTYDLATATVSFSNGTMQREPKGLQALRESKGGSNAWVVSPARTSTGRPILAADPHRLNYLLPGNRYITHLSAPGLNIIGAGEPWNPGISMGHNGSASFALTNLAADQSDLYVYDLKPDDPSKYRHLGGWAPMKTVEENIPVAGQGHQNSLLTFTHHGPVIKVDKAKNKAYAIRTVWTQPGTSAYLGSLNFQKAKSFTEFSAAMRKWKTPGSNFLYADKKGDVGWVPGALSPNREGKGYDGLLPVPGDGRYEWTGFSNSSDFPSALNPKAEFFATANEYNFPAGYNPPGLEWAERYRKDRIDNVLSNASKVSIKGTTDLQNDVKSLVATEILPYLSDLKSSDPTTKKALDLLRGYDGIASKDSAETVLFETWITNVLYPAWAETMLPKPAAEYLTRGGIIEDFRVVTESFADPKEWFGTGGAQARDKLLLDTLPKAYDQVSGFLGTDPGKWRWDAAQIQYFQHPLGGPNVGPIPVDGTSHTVRMSMYLPSVSPRIQVVGPTFKMALDVGSWDNSLAINAPGQSGDERSPHYDDLAQKWGAGEYFPLLYSESAITENAESKLTLNPA</sequence>
<dbReference type="RefSeq" id="WP_229898424.1">
    <property type="nucleotide sequence ID" value="NZ_BMVC01000018.1"/>
</dbReference>
<dbReference type="Gene3D" id="1.10.1400.10">
    <property type="match status" value="1"/>
</dbReference>
<dbReference type="Gene3D" id="3.60.20.10">
    <property type="entry name" value="Glutamine Phosphoribosylpyrophosphate, subunit 1, domain 1"/>
    <property type="match status" value="1"/>
</dbReference>
<dbReference type="AlphaFoldDB" id="A0A918X4Z2"/>
<protein>
    <submittedName>
        <fullName evidence="7">Penicillin amidase</fullName>
    </submittedName>
</protein>
<keyword evidence="6" id="KW-0106">Calcium</keyword>
<gene>
    <name evidence="7" type="ORF">GCM10010334_69280</name>
</gene>
<dbReference type="GO" id="GO:0017000">
    <property type="term" value="P:antibiotic biosynthetic process"/>
    <property type="evidence" value="ECO:0007669"/>
    <property type="project" value="InterPro"/>
</dbReference>